<proteinExistence type="predicted"/>
<feature type="DNA-binding region" description="H-T-H motif" evidence="2">
    <location>
        <begin position="37"/>
        <end position="56"/>
    </location>
</feature>
<keyword evidence="1 2" id="KW-0238">DNA-binding</keyword>
<dbReference type="PRINTS" id="PR00455">
    <property type="entry name" value="HTHTETR"/>
</dbReference>
<evidence type="ECO:0000256" key="2">
    <source>
        <dbReference type="PROSITE-ProRule" id="PRU00335"/>
    </source>
</evidence>
<dbReference type="PROSITE" id="PS50977">
    <property type="entry name" value="HTH_TETR_2"/>
    <property type="match status" value="1"/>
</dbReference>
<protein>
    <submittedName>
        <fullName evidence="5">Transcriptional regulator, TetR family</fullName>
    </submittedName>
</protein>
<dbReference type="SUPFAM" id="SSF48498">
    <property type="entry name" value="Tetracyclin repressor-like, C-terminal domain"/>
    <property type="match status" value="1"/>
</dbReference>
<reference evidence="5 6" key="1">
    <citation type="submission" date="2017-01" db="EMBL/GenBank/DDBJ databases">
        <title>The cable genome- insights into the physiology and evolution of filamentous bacteria capable of sulfide oxidation via long distance electron transfer.</title>
        <authorList>
            <person name="Schreiber L."/>
            <person name="Bjerg J.T."/>
            <person name="Boggild A."/>
            <person name="Van De Vossenberg J."/>
            <person name="Meysman F."/>
            <person name="Nielsen L.P."/>
            <person name="Schramm A."/>
            <person name="Kjeldsen K.U."/>
        </authorList>
    </citation>
    <scope>NUCLEOTIDE SEQUENCE [LARGE SCALE GENOMIC DNA]</scope>
    <source>
        <strain evidence="5">MCF</strain>
    </source>
</reference>
<dbReference type="Gene3D" id="1.10.10.60">
    <property type="entry name" value="Homeodomain-like"/>
    <property type="match status" value="1"/>
</dbReference>
<keyword evidence="3" id="KW-0175">Coiled coil</keyword>
<evidence type="ECO:0000259" key="4">
    <source>
        <dbReference type="PROSITE" id="PS50977"/>
    </source>
</evidence>
<sequence>MPGKKNSRREREKQQQRKEMLEAAMQLFSEKGYHNASMQEIAEQAEFAVGTLYKFFKNKEEMYKALVTEQADRFHVALGASLETSKDEVEQLRNYIQVKGEVFMSNDSFIRLYFAETRGASFNIKAGLDSELRDRHHQMVQRVAAVFAHGIERGRFQRIAEPYHLAVALDTLCNAFLTNWLEGRDSYPESPDIILNIFFQGLLIPESPIISEKTTNTTLE</sequence>
<evidence type="ECO:0000313" key="6">
    <source>
        <dbReference type="Proteomes" id="UP000287853"/>
    </source>
</evidence>
<accession>A0A444J038</accession>
<comment type="caution">
    <text evidence="5">The sequence shown here is derived from an EMBL/GenBank/DDBJ whole genome shotgun (WGS) entry which is preliminary data.</text>
</comment>
<dbReference type="SUPFAM" id="SSF46689">
    <property type="entry name" value="Homeodomain-like"/>
    <property type="match status" value="1"/>
</dbReference>
<evidence type="ECO:0000313" key="5">
    <source>
        <dbReference type="EMBL" id="RWX46494.1"/>
    </source>
</evidence>
<dbReference type="Gene3D" id="1.10.357.10">
    <property type="entry name" value="Tetracycline Repressor, domain 2"/>
    <property type="match status" value="1"/>
</dbReference>
<dbReference type="InterPro" id="IPR050109">
    <property type="entry name" value="HTH-type_TetR-like_transc_reg"/>
</dbReference>
<organism evidence="5 6">
    <name type="scientific">Candidatus Electrothrix aarhusensis</name>
    <dbReference type="NCBI Taxonomy" id="1859131"/>
    <lineage>
        <taxon>Bacteria</taxon>
        <taxon>Pseudomonadati</taxon>
        <taxon>Thermodesulfobacteriota</taxon>
        <taxon>Desulfobulbia</taxon>
        <taxon>Desulfobulbales</taxon>
        <taxon>Desulfobulbaceae</taxon>
        <taxon>Candidatus Electrothrix</taxon>
    </lineage>
</organism>
<dbReference type="PANTHER" id="PTHR30055:SF196">
    <property type="entry name" value="HTH-TYPE TRANSCRIPTIONAL REGULATOR RUTR"/>
    <property type="match status" value="1"/>
</dbReference>
<keyword evidence="6" id="KW-1185">Reference proteome</keyword>
<dbReference type="EMBL" id="MTKO01000063">
    <property type="protein sequence ID" value="RWX46494.1"/>
    <property type="molecule type" value="Genomic_DNA"/>
</dbReference>
<evidence type="ECO:0000256" key="1">
    <source>
        <dbReference type="ARBA" id="ARBA00023125"/>
    </source>
</evidence>
<gene>
    <name evidence="5" type="ORF">H206_03855</name>
</gene>
<feature type="domain" description="HTH tetR-type" evidence="4">
    <location>
        <begin position="14"/>
        <end position="74"/>
    </location>
</feature>
<dbReference type="InterPro" id="IPR009057">
    <property type="entry name" value="Homeodomain-like_sf"/>
</dbReference>
<dbReference type="Pfam" id="PF00440">
    <property type="entry name" value="TetR_N"/>
    <property type="match status" value="1"/>
</dbReference>
<dbReference type="InterPro" id="IPR036271">
    <property type="entry name" value="Tet_transcr_reg_TetR-rel_C_sf"/>
</dbReference>
<name>A0A444J038_9BACT</name>
<dbReference type="GO" id="GO:0000976">
    <property type="term" value="F:transcription cis-regulatory region binding"/>
    <property type="evidence" value="ECO:0007669"/>
    <property type="project" value="TreeGrafter"/>
</dbReference>
<evidence type="ECO:0000256" key="3">
    <source>
        <dbReference type="SAM" id="Coils"/>
    </source>
</evidence>
<dbReference type="InterPro" id="IPR001647">
    <property type="entry name" value="HTH_TetR"/>
</dbReference>
<dbReference type="Proteomes" id="UP000287853">
    <property type="component" value="Unassembled WGS sequence"/>
</dbReference>
<dbReference type="AlphaFoldDB" id="A0A444J038"/>
<dbReference type="PANTHER" id="PTHR30055">
    <property type="entry name" value="HTH-TYPE TRANSCRIPTIONAL REGULATOR RUTR"/>
    <property type="match status" value="1"/>
</dbReference>
<feature type="coiled-coil region" evidence="3">
    <location>
        <begin position="4"/>
        <end position="31"/>
    </location>
</feature>
<dbReference type="GO" id="GO:0003700">
    <property type="term" value="F:DNA-binding transcription factor activity"/>
    <property type="evidence" value="ECO:0007669"/>
    <property type="project" value="TreeGrafter"/>
</dbReference>